<dbReference type="NCBIfam" id="TIGR00006">
    <property type="entry name" value="16S rRNA (cytosine(1402)-N(4))-methyltransferase RsmH"/>
    <property type="match status" value="1"/>
</dbReference>
<accession>A0A0X8GZ98</accession>
<dbReference type="InterPro" id="IPR023397">
    <property type="entry name" value="SAM-dep_MeTrfase_MraW_recog"/>
</dbReference>
<dbReference type="InterPro" id="IPR029063">
    <property type="entry name" value="SAM-dependent_MTases_sf"/>
</dbReference>
<dbReference type="PANTHER" id="PTHR11265:SF0">
    <property type="entry name" value="12S RRNA N4-METHYLCYTIDINE METHYLTRANSFERASE"/>
    <property type="match status" value="1"/>
</dbReference>
<protein>
    <recommendedName>
        <fullName evidence="6">Ribosomal RNA small subunit methyltransferase H</fullName>
        <ecNumber evidence="6">2.1.1.199</ecNumber>
    </recommendedName>
    <alternativeName>
        <fullName evidence="6">16S rRNA m(4)C1402 methyltransferase</fullName>
    </alternativeName>
    <alternativeName>
        <fullName evidence="6">rRNA (cytosine-N(4)-)-methyltransferase RsmH</fullName>
    </alternativeName>
</protein>
<organism evidence="8 9">
    <name type="scientific">Erysipelothrix larvae</name>
    <dbReference type="NCBI Taxonomy" id="1514105"/>
    <lineage>
        <taxon>Bacteria</taxon>
        <taxon>Bacillati</taxon>
        <taxon>Bacillota</taxon>
        <taxon>Erysipelotrichia</taxon>
        <taxon>Erysipelotrichales</taxon>
        <taxon>Erysipelotrichaceae</taxon>
        <taxon>Erysipelothrix</taxon>
    </lineage>
</organism>
<evidence type="ECO:0000313" key="8">
    <source>
        <dbReference type="EMBL" id="AMC93173.1"/>
    </source>
</evidence>
<dbReference type="GO" id="GO:0071424">
    <property type="term" value="F:rRNA (cytosine-N4-)-methyltransferase activity"/>
    <property type="evidence" value="ECO:0007669"/>
    <property type="project" value="UniProtKB-UniRule"/>
</dbReference>
<dbReference type="KEGG" id="erl:AOC36_04055"/>
<evidence type="ECO:0000256" key="7">
    <source>
        <dbReference type="SAM" id="Coils"/>
    </source>
</evidence>
<keyword evidence="6" id="KW-0963">Cytoplasm</keyword>
<evidence type="ECO:0000256" key="6">
    <source>
        <dbReference type="HAMAP-Rule" id="MF_01007"/>
    </source>
</evidence>
<dbReference type="Gene3D" id="3.40.50.150">
    <property type="entry name" value="Vaccinia Virus protein VP39"/>
    <property type="match status" value="1"/>
</dbReference>
<comment type="subcellular location">
    <subcellularLocation>
        <location evidence="6">Cytoplasm</location>
    </subcellularLocation>
</comment>
<reference evidence="8 9" key="1">
    <citation type="submission" date="2015-10" db="EMBL/GenBank/DDBJ databases">
        <title>Erysipelothrix larvae sp. LV19 isolated from the larval gut of the rhinoceros beetle, Trypoxylus dichotomus.</title>
        <authorList>
            <person name="Lim S."/>
            <person name="Kim B.-C."/>
        </authorList>
    </citation>
    <scope>NUCLEOTIDE SEQUENCE [LARGE SCALE GENOMIC DNA]</scope>
    <source>
        <strain evidence="8 9">LV19</strain>
    </source>
</reference>
<dbReference type="GO" id="GO:0070475">
    <property type="term" value="P:rRNA base methylation"/>
    <property type="evidence" value="ECO:0007669"/>
    <property type="project" value="UniProtKB-UniRule"/>
</dbReference>
<dbReference type="RefSeq" id="WP_067631682.1">
    <property type="nucleotide sequence ID" value="NZ_CP013213.1"/>
</dbReference>
<dbReference type="EMBL" id="CP013213">
    <property type="protein sequence ID" value="AMC93173.1"/>
    <property type="molecule type" value="Genomic_DNA"/>
</dbReference>
<feature type="binding site" evidence="6">
    <location>
        <position position="95"/>
    </location>
    <ligand>
        <name>S-adenosyl-L-methionine</name>
        <dbReference type="ChEBI" id="CHEBI:59789"/>
    </ligand>
</feature>
<keyword evidence="5 6" id="KW-0949">S-adenosyl-L-methionine</keyword>
<feature type="binding site" evidence="6">
    <location>
        <position position="74"/>
    </location>
    <ligand>
        <name>S-adenosyl-L-methionine</name>
        <dbReference type="ChEBI" id="CHEBI:59789"/>
    </ligand>
</feature>
<dbReference type="Proteomes" id="UP000063781">
    <property type="component" value="Chromosome"/>
</dbReference>
<dbReference type="PANTHER" id="PTHR11265">
    <property type="entry name" value="S-ADENOSYL-METHYLTRANSFERASE MRAW"/>
    <property type="match status" value="1"/>
</dbReference>
<dbReference type="Pfam" id="PF01795">
    <property type="entry name" value="Methyltransf_5"/>
    <property type="match status" value="1"/>
</dbReference>
<comment type="similarity">
    <text evidence="1 6">Belongs to the methyltransferase superfamily. RsmH family.</text>
</comment>
<keyword evidence="4 6" id="KW-0808">Transferase</keyword>
<dbReference type="HAMAP" id="MF_01007">
    <property type="entry name" value="16SrRNA_methyltr_H"/>
    <property type="match status" value="1"/>
</dbReference>
<gene>
    <name evidence="6" type="primary">rsmH</name>
    <name evidence="8" type="ORF">AOC36_04055</name>
</gene>
<dbReference type="GO" id="GO:0005737">
    <property type="term" value="C:cytoplasm"/>
    <property type="evidence" value="ECO:0007669"/>
    <property type="project" value="UniProtKB-SubCell"/>
</dbReference>
<sequence>MKHYSVLLNESIEALDIKPEGIYVDGTLGRAGHSTKILEKLTTGTLIAFDKDTDALEESKKLLGVKPILIHDSFATIGEHLDELGIDKVDGFLFDLGVSSPQFDDADRGFSYRFDAKLDMRMDQTQTLSAYEVVNEYNEDKLVDILKTYADERYAKGIVKAILKHRPIETTFELVSCVKEAYPSSQLKKGHPAKKTFQAIRMEVNNELKDIENALQDAIKYTKVGGRIAVITFHSIEDRLVKQRFNEVATPPKVNPRIPQIEVSQPKFKWISKQIKPSLKELDENNRSHSAILRVIERTEYDG</sequence>
<evidence type="ECO:0000256" key="4">
    <source>
        <dbReference type="ARBA" id="ARBA00022679"/>
    </source>
</evidence>
<comment type="function">
    <text evidence="6">Specifically methylates the N4 position of cytidine in position 1402 (C1402) of 16S rRNA.</text>
</comment>
<keyword evidence="3 6" id="KW-0489">Methyltransferase</keyword>
<dbReference type="AlphaFoldDB" id="A0A0X8GZ98"/>
<dbReference type="Gene3D" id="1.10.150.170">
    <property type="entry name" value="Putative methyltransferase TM0872, insert domain"/>
    <property type="match status" value="1"/>
</dbReference>
<keyword evidence="2 6" id="KW-0698">rRNA processing</keyword>
<evidence type="ECO:0000313" key="9">
    <source>
        <dbReference type="Proteomes" id="UP000063781"/>
    </source>
</evidence>
<dbReference type="InterPro" id="IPR002903">
    <property type="entry name" value="RsmH"/>
</dbReference>
<dbReference type="PIRSF" id="PIRSF004486">
    <property type="entry name" value="MraW"/>
    <property type="match status" value="1"/>
</dbReference>
<dbReference type="SUPFAM" id="SSF53335">
    <property type="entry name" value="S-adenosyl-L-methionine-dependent methyltransferases"/>
    <property type="match status" value="1"/>
</dbReference>
<proteinExistence type="inferred from homology"/>
<evidence type="ECO:0000256" key="5">
    <source>
        <dbReference type="ARBA" id="ARBA00022691"/>
    </source>
</evidence>
<name>A0A0X8GZ98_9FIRM</name>
<comment type="catalytic activity">
    <reaction evidence="6">
        <text>cytidine(1402) in 16S rRNA + S-adenosyl-L-methionine = N(4)-methylcytidine(1402) in 16S rRNA + S-adenosyl-L-homocysteine + H(+)</text>
        <dbReference type="Rhea" id="RHEA:42928"/>
        <dbReference type="Rhea" id="RHEA-COMP:10286"/>
        <dbReference type="Rhea" id="RHEA-COMP:10287"/>
        <dbReference type="ChEBI" id="CHEBI:15378"/>
        <dbReference type="ChEBI" id="CHEBI:57856"/>
        <dbReference type="ChEBI" id="CHEBI:59789"/>
        <dbReference type="ChEBI" id="CHEBI:74506"/>
        <dbReference type="ChEBI" id="CHEBI:82748"/>
        <dbReference type="EC" id="2.1.1.199"/>
    </reaction>
</comment>
<evidence type="ECO:0000256" key="1">
    <source>
        <dbReference type="ARBA" id="ARBA00010396"/>
    </source>
</evidence>
<dbReference type="STRING" id="1514105.AOC36_04055"/>
<dbReference type="SUPFAM" id="SSF81799">
    <property type="entry name" value="Putative methyltransferase TM0872, insert domain"/>
    <property type="match status" value="1"/>
</dbReference>
<keyword evidence="9" id="KW-1185">Reference proteome</keyword>
<dbReference type="EC" id="2.1.1.199" evidence="6"/>
<feature type="binding site" evidence="6">
    <location>
        <position position="50"/>
    </location>
    <ligand>
        <name>S-adenosyl-L-methionine</name>
        <dbReference type="ChEBI" id="CHEBI:59789"/>
    </ligand>
</feature>
<evidence type="ECO:0000256" key="3">
    <source>
        <dbReference type="ARBA" id="ARBA00022603"/>
    </source>
</evidence>
<dbReference type="OrthoDB" id="9806637at2"/>
<keyword evidence="7" id="KW-0175">Coiled coil</keyword>
<feature type="binding site" evidence="6">
    <location>
        <begin position="31"/>
        <end position="33"/>
    </location>
    <ligand>
        <name>S-adenosyl-L-methionine</name>
        <dbReference type="ChEBI" id="CHEBI:59789"/>
    </ligand>
</feature>
<evidence type="ECO:0000256" key="2">
    <source>
        <dbReference type="ARBA" id="ARBA00022552"/>
    </source>
</evidence>
<feature type="binding site" evidence="6">
    <location>
        <position position="102"/>
    </location>
    <ligand>
        <name>S-adenosyl-L-methionine</name>
        <dbReference type="ChEBI" id="CHEBI:59789"/>
    </ligand>
</feature>
<feature type="coiled-coil region" evidence="7">
    <location>
        <begin position="194"/>
        <end position="221"/>
    </location>
</feature>